<evidence type="ECO:0000256" key="1">
    <source>
        <dbReference type="SAM" id="SignalP"/>
    </source>
</evidence>
<protein>
    <recommendedName>
        <fullName evidence="4">Peptidase aspartic putative domain-containing protein</fullName>
    </recommendedName>
</protein>
<evidence type="ECO:0008006" key="4">
    <source>
        <dbReference type="Google" id="ProtNLM"/>
    </source>
</evidence>
<keyword evidence="1" id="KW-0732">Signal</keyword>
<name>A0A8X6QNP8_NEPPI</name>
<dbReference type="InterPro" id="IPR005312">
    <property type="entry name" value="DUF1759"/>
</dbReference>
<sequence>MSHTLFVLFLYSLRTRITFSTTEKLSILKRKRTTLRTAITKLSTKLNDSNSTQADIEFNAERLQIKLNELPLADDEIHDFLNDQEYSEDIIECEKYSENAHLLLFNSKKKANTSAAILPCSRIGSSPTSDSIHYASPPNVTVKLPTVNINTFYGEIEEFHSFWERFENCIDKNESLPQTDKHVFLRGYLDAEAKRLVDGISITADTYTMTKEILKSKYGNKDKIIQAHLDYLENLTPIKDLSLSALNELYMDCNRRLQALDALGEKTQSYGRILAPKILRAFPHEICPRVFITGPNEITKSTCCLLDGGSQSSFISSDLVDTLNLPVISTGSLELQAFESPNSFSHKRRQVQFQLSSIWDKAKVNVIAFESSNRYASHPSSPTDVSRFAKSKRMKLADPDDPLSSLPIEILIGADFYWNVMHSDAPVKLSDSLALVPSSFGWILSGSRSHATVSFNPTVHSINVDTFTHELDNMVRNFWNLESFGIQPIQEKIRLSTHNAELLTNFHQSLKIIDGRRVVHLPWKPEVKLTSSNYDTAIRRFNSWTRRIHSNTELKQKYAKQMQDYIDKKQVEAVLKDTQNEV</sequence>
<reference evidence="2" key="1">
    <citation type="submission" date="2020-08" db="EMBL/GenBank/DDBJ databases">
        <title>Multicomponent nature underlies the extraordinary mechanical properties of spider dragline silk.</title>
        <authorList>
            <person name="Kono N."/>
            <person name="Nakamura H."/>
            <person name="Mori M."/>
            <person name="Yoshida Y."/>
            <person name="Ohtoshi R."/>
            <person name="Malay A.D."/>
            <person name="Moran D.A.P."/>
            <person name="Tomita M."/>
            <person name="Numata K."/>
            <person name="Arakawa K."/>
        </authorList>
    </citation>
    <scope>NUCLEOTIDE SEQUENCE</scope>
</reference>
<gene>
    <name evidence="2" type="primary">AVEN_161618_1</name>
    <name evidence="2" type="ORF">NPIL_427011</name>
</gene>
<accession>A0A8X6QNP8</accession>
<dbReference type="PANTHER" id="PTHR47331:SF1">
    <property type="entry name" value="GAG-LIKE PROTEIN"/>
    <property type="match status" value="1"/>
</dbReference>
<dbReference type="AlphaFoldDB" id="A0A8X6QNP8"/>
<organism evidence="2 3">
    <name type="scientific">Nephila pilipes</name>
    <name type="common">Giant wood spider</name>
    <name type="synonym">Nephila maculata</name>
    <dbReference type="NCBI Taxonomy" id="299642"/>
    <lineage>
        <taxon>Eukaryota</taxon>
        <taxon>Metazoa</taxon>
        <taxon>Ecdysozoa</taxon>
        <taxon>Arthropoda</taxon>
        <taxon>Chelicerata</taxon>
        <taxon>Arachnida</taxon>
        <taxon>Araneae</taxon>
        <taxon>Araneomorphae</taxon>
        <taxon>Entelegynae</taxon>
        <taxon>Araneoidea</taxon>
        <taxon>Nephilidae</taxon>
        <taxon>Nephila</taxon>
    </lineage>
</organism>
<dbReference type="Pfam" id="PF03564">
    <property type="entry name" value="DUF1759"/>
    <property type="match status" value="1"/>
</dbReference>
<comment type="caution">
    <text evidence="2">The sequence shown here is derived from an EMBL/GenBank/DDBJ whole genome shotgun (WGS) entry which is preliminary data.</text>
</comment>
<evidence type="ECO:0000313" key="2">
    <source>
        <dbReference type="EMBL" id="GFU36629.1"/>
    </source>
</evidence>
<evidence type="ECO:0000313" key="3">
    <source>
        <dbReference type="Proteomes" id="UP000887013"/>
    </source>
</evidence>
<feature type="signal peptide" evidence="1">
    <location>
        <begin position="1"/>
        <end position="20"/>
    </location>
</feature>
<proteinExistence type="predicted"/>
<dbReference type="EMBL" id="BMAW01084025">
    <property type="protein sequence ID" value="GFU36629.1"/>
    <property type="molecule type" value="Genomic_DNA"/>
</dbReference>
<keyword evidence="3" id="KW-1185">Reference proteome</keyword>
<dbReference type="PANTHER" id="PTHR47331">
    <property type="entry name" value="PHD-TYPE DOMAIN-CONTAINING PROTEIN"/>
    <property type="match status" value="1"/>
</dbReference>
<dbReference type="Proteomes" id="UP000887013">
    <property type="component" value="Unassembled WGS sequence"/>
</dbReference>
<feature type="chain" id="PRO_5036461693" description="Peptidase aspartic putative domain-containing protein" evidence="1">
    <location>
        <begin position="21"/>
        <end position="582"/>
    </location>
</feature>
<dbReference type="OrthoDB" id="8061640at2759"/>